<name>A0A0K8RDI0_IXORI</name>
<dbReference type="AlphaFoldDB" id="A0A0K8RDI0"/>
<proteinExistence type="evidence at transcript level"/>
<reference evidence="1" key="1">
    <citation type="submission" date="2012-12" db="EMBL/GenBank/DDBJ databases">
        <title>Identification and characterization of a phenylalanine ammonia-lyase gene family in Isatis indigotica Fort.</title>
        <authorList>
            <person name="Liu Q."/>
            <person name="Chen J."/>
            <person name="Zhou X."/>
            <person name="Di P."/>
            <person name="Xiao Y."/>
            <person name="Xuan H."/>
            <person name="Zhang L."/>
            <person name="Chen W."/>
        </authorList>
    </citation>
    <scope>NUCLEOTIDE SEQUENCE</scope>
    <source>
        <tissue evidence="1">Salivary gland</tissue>
    </source>
</reference>
<evidence type="ECO:0000313" key="1">
    <source>
        <dbReference type="EMBL" id="JAA69190.1"/>
    </source>
</evidence>
<protein>
    <submittedName>
        <fullName evidence="1">Uncharacterized protein</fullName>
    </submittedName>
</protein>
<organism evidence="1">
    <name type="scientific">Ixodes ricinus</name>
    <name type="common">Common tick</name>
    <name type="synonym">Acarus ricinus</name>
    <dbReference type="NCBI Taxonomy" id="34613"/>
    <lineage>
        <taxon>Eukaryota</taxon>
        <taxon>Metazoa</taxon>
        <taxon>Ecdysozoa</taxon>
        <taxon>Arthropoda</taxon>
        <taxon>Chelicerata</taxon>
        <taxon>Arachnida</taxon>
        <taxon>Acari</taxon>
        <taxon>Parasitiformes</taxon>
        <taxon>Ixodida</taxon>
        <taxon>Ixodoidea</taxon>
        <taxon>Ixodidae</taxon>
        <taxon>Ixodinae</taxon>
        <taxon>Ixodes</taxon>
    </lineage>
</organism>
<sequence>MSLSNEYYTSQPFWIQVVKHASSQPCVVRAMSGEKYMCIMFKVEAQQRAVFSSSCSASANFAKLFKYCTFYTAASPCERNTAIPLGRPRHGHPKRS</sequence>
<accession>A0A0K8RDI0</accession>
<dbReference type="EMBL" id="GADI01004618">
    <property type="protein sequence ID" value="JAA69190.1"/>
    <property type="molecule type" value="mRNA"/>
</dbReference>